<proteinExistence type="predicted"/>
<gene>
    <name evidence="1" type="ORF">VB798_00520</name>
</gene>
<comment type="caution">
    <text evidence="1">The sequence shown here is derived from an EMBL/GenBank/DDBJ whole genome shotgun (WGS) entry which is preliminary data.</text>
</comment>
<dbReference type="RefSeq" id="WP_323254838.1">
    <property type="nucleotide sequence ID" value="NZ_JAYGIM010000001.1"/>
</dbReference>
<accession>A0ABU5SCM9</accession>
<dbReference type="Proteomes" id="UP001302222">
    <property type="component" value="Unassembled WGS sequence"/>
</dbReference>
<name>A0ABU5SCM9_9BACT</name>
<sequence length="147" mass="17371">MLKNMMVEEQIQQVTDNLYITNNEVEILDSLVDSKNMFYDFSKNKVVSFIKEMDFNLILYNSSERDRGFTMYVVKNFCEHEEELVLLRNVFNNIIGAGVNQYMMRIAKSKVEDIFYMANTFRALFKKPKSDEDYDVMLPSLPSSFTY</sequence>
<organism evidence="1 2">
    <name type="scientific">Arcicella lustrica</name>
    <dbReference type="NCBI Taxonomy" id="2984196"/>
    <lineage>
        <taxon>Bacteria</taxon>
        <taxon>Pseudomonadati</taxon>
        <taxon>Bacteroidota</taxon>
        <taxon>Cytophagia</taxon>
        <taxon>Cytophagales</taxon>
        <taxon>Flectobacillaceae</taxon>
        <taxon>Arcicella</taxon>
    </lineage>
</organism>
<dbReference type="EMBL" id="JAYGIM010000001">
    <property type="protein sequence ID" value="MEA5425033.1"/>
    <property type="molecule type" value="Genomic_DNA"/>
</dbReference>
<protein>
    <submittedName>
        <fullName evidence="1">Uncharacterized protein</fullName>
    </submittedName>
</protein>
<evidence type="ECO:0000313" key="2">
    <source>
        <dbReference type="Proteomes" id="UP001302222"/>
    </source>
</evidence>
<reference evidence="1 2" key="1">
    <citation type="submission" date="2023-12" db="EMBL/GenBank/DDBJ databases">
        <title>Novel species of the genus Arcicella isolated from rivers.</title>
        <authorList>
            <person name="Lu H."/>
        </authorList>
    </citation>
    <scope>NUCLEOTIDE SEQUENCE [LARGE SCALE GENOMIC DNA]</scope>
    <source>
        <strain evidence="1 2">DC25W</strain>
    </source>
</reference>
<keyword evidence="2" id="KW-1185">Reference proteome</keyword>
<evidence type="ECO:0000313" key="1">
    <source>
        <dbReference type="EMBL" id="MEA5425033.1"/>
    </source>
</evidence>